<comment type="subcellular location">
    <subcellularLocation>
        <location evidence="1 8">Periplasm</location>
    </subcellularLocation>
</comment>
<dbReference type="InterPro" id="IPR018046">
    <property type="entry name" value="Pili_assmbl_chaperone_CS"/>
</dbReference>
<comment type="similarity">
    <text evidence="2 8">Belongs to the periplasmic pilus chaperone family.</text>
</comment>
<feature type="signal peptide" evidence="9">
    <location>
        <begin position="1"/>
        <end position="22"/>
    </location>
</feature>
<evidence type="ECO:0000256" key="8">
    <source>
        <dbReference type="RuleBase" id="RU003918"/>
    </source>
</evidence>
<organism evidence="12 13">
    <name type="scientific">Serratia rhizosphaerae</name>
    <dbReference type="NCBI Taxonomy" id="2597702"/>
    <lineage>
        <taxon>Bacteria</taxon>
        <taxon>Pseudomonadati</taxon>
        <taxon>Pseudomonadota</taxon>
        <taxon>Gammaproteobacteria</taxon>
        <taxon>Enterobacterales</taxon>
        <taxon>Yersiniaceae</taxon>
        <taxon>Serratia</taxon>
    </lineage>
</organism>
<keyword evidence="7" id="KW-0393">Immunoglobulin domain</keyword>
<feature type="chain" id="PRO_5045540648" evidence="9">
    <location>
        <begin position="23"/>
        <end position="224"/>
    </location>
</feature>
<name>A0ABX6GPQ2_9GAMM</name>
<dbReference type="PANTHER" id="PTHR30251">
    <property type="entry name" value="PILUS ASSEMBLY CHAPERONE"/>
    <property type="match status" value="1"/>
</dbReference>
<dbReference type="RefSeq" id="WP_160030138.1">
    <property type="nucleotide sequence ID" value="NZ_CP041764.1"/>
</dbReference>
<evidence type="ECO:0000256" key="5">
    <source>
        <dbReference type="ARBA" id="ARBA00022764"/>
    </source>
</evidence>
<evidence type="ECO:0000313" key="12">
    <source>
        <dbReference type="EMBL" id="QHA88222.1"/>
    </source>
</evidence>
<evidence type="ECO:0000256" key="3">
    <source>
        <dbReference type="ARBA" id="ARBA00022558"/>
    </source>
</evidence>
<dbReference type="SUPFAM" id="SSF49584">
    <property type="entry name" value="Periplasmic chaperone C-domain"/>
    <property type="match status" value="1"/>
</dbReference>
<dbReference type="InterPro" id="IPR050643">
    <property type="entry name" value="Periplasmic_pilus_chap"/>
</dbReference>
<proteinExistence type="inferred from homology"/>
<keyword evidence="4 9" id="KW-0732">Signal</keyword>
<evidence type="ECO:0000256" key="7">
    <source>
        <dbReference type="ARBA" id="ARBA00023319"/>
    </source>
</evidence>
<evidence type="ECO:0000256" key="2">
    <source>
        <dbReference type="ARBA" id="ARBA00007399"/>
    </source>
</evidence>
<evidence type="ECO:0000256" key="9">
    <source>
        <dbReference type="SAM" id="SignalP"/>
    </source>
</evidence>
<dbReference type="InterPro" id="IPR008962">
    <property type="entry name" value="PapD-like_sf"/>
</dbReference>
<dbReference type="Pfam" id="PF00345">
    <property type="entry name" value="PapD_N"/>
    <property type="match status" value="1"/>
</dbReference>
<dbReference type="InterPro" id="IPR016148">
    <property type="entry name" value="Pili_assmbl_chaperone_C"/>
</dbReference>
<dbReference type="InterPro" id="IPR013783">
    <property type="entry name" value="Ig-like_fold"/>
</dbReference>
<evidence type="ECO:0000259" key="11">
    <source>
        <dbReference type="Pfam" id="PF02753"/>
    </source>
</evidence>
<keyword evidence="6 8" id="KW-0143">Chaperone</keyword>
<dbReference type="InterPro" id="IPR016147">
    <property type="entry name" value="Pili_assmbl_chaperone_N"/>
</dbReference>
<protein>
    <submittedName>
        <fullName evidence="12">Molecular chaperone</fullName>
    </submittedName>
</protein>
<accession>A0ABX6GPQ2</accession>
<dbReference type="PANTHER" id="PTHR30251:SF2">
    <property type="entry name" value="FIMBRIAL CHAPERONE YADV-RELATED"/>
    <property type="match status" value="1"/>
</dbReference>
<evidence type="ECO:0000256" key="6">
    <source>
        <dbReference type="ARBA" id="ARBA00023186"/>
    </source>
</evidence>
<keyword evidence="13" id="KW-1185">Reference proteome</keyword>
<dbReference type="Gene3D" id="2.60.40.10">
    <property type="entry name" value="Immunoglobulins"/>
    <property type="match status" value="2"/>
</dbReference>
<dbReference type="EMBL" id="CP041764">
    <property type="protein sequence ID" value="QHA88222.1"/>
    <property type="molecule type" value="Genomic_DNA"/>
</dbReference>
<evidence type="ECO:0000256" key="4">
    <source>
        <dbReference type="ARBA" id="ARBA00022729"/>
    </source>
</evidence>
<dbReference type="InterPro" id="IPR001829">
    <property type="entry name" value="Pili_assmbl_chaperone_bac"/>
</dbReference>
<dbReference type="Pfam" id="PF02753">
    <property type="entry name" value="PapD_C"/>
    <property type="match status" value="1"/>
</dbReference>
<dbReference type="InterPro" id="IPR036316">
    <property type="entry name" value="Pili_assmbl_chap_C_dom_sf"/>
</dbReference>
<feature type="domain" description="Pili assembly chaperone N-terminal" evidence="10">
    <location>
        <begin position="23"/>
        <end position="138"/>
    </location>
</feature>
<evidence type="ECO:0000259" key="10">
    <source>
        <dbReference type="Pfam" id="PF00345"/>
    </source>
</evidence>
<sequence length="224" mass="24180">MKVWQSALVAALLMTMGTQVQAGVIIGGTRVVYDGGKKESSLSISNPDKVPYLVQSWIDAGEDSAVKAPFIITPPLFRLDDGQNNILRIVRAGGALPDDKESLYWLNIKSIPSAPKQDNTLQIAVKTRIKLIYRPRGLEGSLNDAAQKVTWQRNGNALQVSNPSPYYLTFFNVKVNGVAVKDATMVAPRSSARFTLPSGNSGGALTWQIINDFGGASKAFTANL</sequence>
<feature type="domain" description="Pili assembly chaperone C-terminal" evidence="11">
    <location>
        <begin position="160"/>
        <end position="217"/>
    </location>
</feature>
<evidence type="ECO:0000256" key="1">
    <source>
        <dbReference type="ARBA" id="ARBA00004418"/>
    </source>
</evidence>
<keyword evidence="5" id="KW-0574">Periplasm</keyword>
<gene>
    <name evidence="12" type="ORF">FO014_15335</name>
</gene>
<reference evidence="12 13" key="1">
    <citation type="submission" date="2019-07" db="EMBL/GenBank/DDBJ databases">
        <title>Serratia dokdonensis sp. nov., an elicitor of systemic resistance in Nicotiana Tabacum.</title>
        <authorList>
            <person name="Son J.-S."/>
            <person name="Hwang Y.-J."/>
            <person name="Lee S.-Y."/>
            <person name="Ghim S.-Y."/>
        </authorList>
    </citation>
    <scope>NUCLEOTIDE SEQUENCE [LARGE SCALE GENOMIC DNA]</scope>
    <source>
        <strain evidence="12 13">KUDC3025</strain>
    </source>
</reference>
<dbReference type="PROSITE" id="PS00635">
    <property type="entry name" value="PILI_CHAPERONE"/>
    <property type="match status" value="1"/>
</dbReference>
<keyword evidence="3" id="KW-1029">Fimbrium biogenesis</keyword>
<dbReference type="PRINTS" id="PR00969">
    <property type="entry name" value="CHAPERONPILI"/>
</dbReference>
<dbReference type="Proteomes" id="UP000430368">
    <property type="component" value="Chromosome"/>
</dbReference>
<evidence type="ECO:0000313" key="13">
    <source>
        <dbReference type="Proteomes" id="UP000430368"/>
    </source>
</evidence>
<dbReference type="SUPFAM" id="SSF49354">
    <property type="entry name" value="PapD-like"/>
    <property type="match status" value="1"/>
</dbReference>